<evidence type="ECO:0000313" key="3">
    <source>
        <dbReference type="Proteomes" id="UP000694405"/>
    </source>
</evidence>
<name>A0A8V5H8R2_MELUD</name>
<proteinExistence type="predicted"/>
<keyword evidence="3" id="KW-1185">Reference proteome</keyword>
<dbReference type="PANTHER" id="PTHR10730:SF7">
    <property type="entry name" value="MULTIFUNCTIONAL PROCOLLAGEN LYSINE HYDROXYLASE AND GLYCOSYLTRANSFERASE LH3"/>
    <property type="match status" value="1"/>
</dbReference>
<organism evidence="2 3">
    <name type="scientific">Melopsittacus undulatus</name>
    <name type="common">Budgerigar</name>
    <name type="synonym">Psittacus undulatus</name>
    <dbReference type="NCBI Taxonomy" id="13146"/>
    <lineage>
        <taxon>Eukaryota</taxon>
        <taxon>Metazoa</taxon>
        <taxon>Chordata</taxon>
        <taxon>Craniata</taxon>
        <taxon>Vertebrata</taxon>
        <taxon>Euteleostomi</taxon>
        <taxon>Archelosauria</taxon>
        <taxon>Archosauria</taxon>
        <taxon>Dinosauria</taxon>
        <taxon>Saurischia</taxon>
        <taxon>Theropoda</taxon>
        <taxon>Coelurosauria</taxon>
        <taxon>Aves</taxon>
        <taxon>Neognathae</taxon>
        <taxon>Neoaves</taxon>
        <taxon>Telluraves</taxon>
        <taxon>Australaves</taxon>
        <taxon>Psittaciformes</taxon>
        <taxon>Psittaculidae</taxon>
        <taxon>Melopsittacus</taxon>
    </lineage>
</organism>
<dbReference type="InterPro" id="IPR057589">
    <property type="entry name" value="GT_PLOD"/>
</dbReference>
<sequence length="708" mass="79539">MAPLLLLLLLPAALADLRPEQLLVLTVATERTEGYERFLRSAQRFNYSVQTLGLGQPWRGGDVAHTVGGGQKVRWLREALEPLKRRGELLVLFVDSYDVVLAGPAHELLASFSSAPPPPGLLFSAEGFCWPRGELASSYPPSPPRGKPFLNSGGFIGFAPAVWRLVEQWNHRDDDDDQLFYTQLYLQPQLREELGLALDHHSRIFQNLNGAIDEVVVKFEPGRVRVRNVASDSLPIVIHGNGPTKLQLNYLGNYVPWGWSPEGCGDCDHGLRDLRGLKPEQLPWVLVGVFVEEPTPFLPRFLRRLLRWSYPGARMGLFLHNREPHHQPHVATLWPRLRSRFSFARLVGPEEGLEPAAARDLGMSLCRQDPQCQHYLSLDADVALTHMGTLRALLRQNRRVLAPLLSRPGQLWSNFWGALSPDGFYARSQDYVDIVQGNRRSVWNVPYISHAYLIEGAALRGPLGAGPVFSQSETDPDMALCQRARETGLFLHVTNREHFGHLLVTSNYNSSRKHPDLLQLPHNTQDWEQEYLHENYSRIFQESLYEEPCPDVFRFPLFSARFCRELLEEALGYGAWSQEQPGVLSVPLSRLGLDGLWMGALNRFLAPIARRLFPGYQHKGRAVFSSVVQYSPAPTGEEAPPPPAATVSVSLGLSPPRGGGWRFPRYDCGVLGPPRGWVLLHPGRLTHRPQLLPPPHGTRFALVTLLEP</sequence>
<dbReference type="GO" id="GO:0033823">
    <property type="term" value="F:procollagen glucosyltransferase activity"/>
    <property type="evidence" value="ECO:0007669"/>
    <property type="project" value="TreeGrafter"/>
</dbReference>
<dbReference type="InterPro" id="IPR050757">
    <property type="entry name" value="Collagen_mod_GT25"/>
</dbReference>
<dbReference type="RefSeq" id="XP_033928118.1">
    <property type="nucleotide sequence ID" value="XM_034072227.1"/>
</dbReference>
<dbReference type="InterPro" id="IPR029044">
    <property type="entry name" value="Nucleotide-diphossugar_trans"/>
</dbReference>
<gene>
    <name evidence="2" type="primary">LOC117437670</name>
</gene>
<evidence type="ECO:0000313" key="2">
    <source>
        <dbReference type="Ensembl" id="ENSMUNP00000031154.1"/>
    </source>
</evidence>
<dbReference type="AlphaFoldDB" id="A0A8V5H8R2"/>
<dbReference type="Ensembl" id="ENSMUNT00000035796.1">
    <property type="protein sequence ID" value="ENSMUNP00000031154.1"/>
    <property type="gene ID" value="ENSMUNG00000018869.1"/>
</dbReference>
<protein>
    <recommendedName>
        <fullName evidence="1">PLOD1-3-like GT domain-containing protein</fullName>
    </recommendedName>
</protein>
<dbReference type="GeneID" id="117437670"/>
<accession>A0A8V5H8R2</accession>
<dbReference type="PANTHER" id="PTHR10730">
    <property type="entry name" value="PROCOLLAGEN-LYSINE,2-OXOGLUTARATE 5-DIOXYGENASE/GLYCOSYLTRANSFERASE 25 FAMILY MEMBER"/>
    <property type="match status" value="1"/>
</dbReference>
<dbReference type="GO" id="GO:0008475">
    <property type="term" value="F:procollagen-lysine 5-dioxygenase activity"/>
    <property type="evidence" value="ECO:0007669"/>
    <property type="project" value="TreeGrafter"/>
</dbReference>
<dbReference type="OrthoDB" id="69177at2759"/>
<dbReference type="Proteomes" id="UP000694405">
    <property type="component" value="Chromosome 25"/>
</dbReference>
<dbReference type="SUPFAM" id="SSF53448">
    <property type="entry name" value="Nucleotide-diphospho-sugar transferases"/>
    <property type="match status" value="1"/>
</dbReference>
<dbReference type="Pfam" id="PF25342">
    <property type="entry name" value="GT_PLOD"/>
    <property type="match status" value="1"/>
</dbReference>
<dbReference type="GO" id="GO:0005783">
    <property type="term" value="C:endoplasmic reticulum"/>
    <property type="evidence" value="ECO:0007669"/>
    <property type="project" value="TreeGrafter"/>
</dbReference>
<reference evidence="2" key="3">
    <citation type="submission" date="2025-09" db="UniProtKB">
        <authorList>
            <consortium name="Ensembl"/>
        </authorList>
    </citation>
    <scope>IDENTIFICATION</scope>
</reference>
<reference evidence="2" key="1">
    <citation type="submission" date="2020-03" db="EMBL/GenBank/DDBJ databases">
        <title>Melopsittacus undulatus (budgerigar) genome, bMelUnd1, maternal haplotype with Z.</title>
        <authorList>
            <person name="Gedman G."/>
            <person name="Mountcastle J."/>
            <person name="Haase B."/>
            <person name="Formenti G."/>
            <person name="Wright T."/>
            <person name="Apodaca J."/>
            <person name="Pelan S."/>
            <person name="Chow W."/>
            <person name="Rhie A."/>
            <person name="Howe K."/>
            <person name="Fedrigo O."/>
            <person name="Jarvis E.D."/>
        </authorList>
    </citation>
    <scope>NUCLEOTIDE SEQUENCE [LARGE SCALE GENOMIC DNA]</scope>
</reference>
<evidence type="ECO:0000259" key="1">
    <source>
        <dbReference type="Pfam" id="PF25342"/>
    </source>
</evidence>
<feature type="domain" description="PLOD1-3-like GT" evidence="1">
    <location>
        <begin position="20"/>
        <end position="262"/>
    </location>
</feature>
<reference evidence="2" key="2">
    <citation type="submission" date="2025-08" db="UniProtKB">
        <authorList>
            <consortium name="Ensembl"/>
        </authorList>
    </citation>
    <scope>IDENTIFICATION</scope>
</reference>